<reference evidence="1" key="2">
    <citation type="journal article" date="2023" name="Science">
        <title>Genomic signatures of disease resistance in endangered staghorn corals.</title>
        <authorList>
            <person name="Vollmer S.V."/>
            <person name="Selwyn J.D."/>
            <person name="Despard B.A."/>
            <person name="Roesel C.L."/>
        </authorList>
    </citation>
    <scope>NUCLEOTIDE SEQUENCE</scope>
    <source>
        <strain evidence="1">K2</strain>
    </source>
</reference>
<reference evidence="1" key="1">
    <citation type="journal article" date="2023" name="G3 (Bethesda)">
        <title>Whole genome assembly and annotation of the endangered Caribbean coral Acropora cervicornis.</title>
        <authorList>
            <person name="Selwyn J.D."/>
            <person name="Vollmer S.V."/>
        </authorList>
    </citation>
    <scope>NUCLEOTIDE SEQUENCE</scope>
    <source>
        <strain evidence="1">K2</strain>
    </source>
</reference>
<evidence type="ECO:0000313" key="1">
    <source>
        <dbReference type="EMBL" id="KAK2555875.1"/>
    </source>
</evidence>
<dbReference type="AlphaFoldDB" id="A0AAD9V031"/>
<accession>A0AAD9V031</accession>
<sequence length="182" mass="20720">MSGITKEELVTILDEKLEEKFQRKFDELKQQIDHKLAPLQKMVDEVMETAKFIDAKYDDLVKEQKALKLALHTMEAKFYSVAKAHDDLEQYGRRECVGIRGIPVPSNPKSEDTNAVVKSVGDLMGISVTDNDISVSHRMPQSKRYKGKQRGPPAIIAKFTRRVTKDKFYGARSNLHNKSTLL</sequence>
<gene>
    <name evidence="1" type="ORF">P5673_022530</name>
</gene>
<dbReference type="Proteomes" id="UP001249851">
    <property type="component" value="Unassembled WGS sequence"/>
</dbReference>
<protein>
    <submittedName>
        <fullName evidence="1">Uncharacterized protein</fullName>
    </submittedName>
</protein>
<keyword evidence="2" id="KW-1185">Reference proteome</keyword>
<name>A0AAD9V031_ACRCE</name>
<evidence type="ECO:0000313" key="2">
    <source>
        <dbReference type="Proteomes" id="UP001249851"/>
    </source>
</evidence>
<organism evidence="1 2">
    <name type="scientific">Acropora cervicornis</name>
    <name type="common">Staghorn coral</name>
    <dbReference type="NCBI Taxonomy" id="6130"/>
    <lineage>
        <taxon>Eukaryota</taxon>
        <taxon>Metazoa</taxon>
        <taxon>Cnidaria</taxon>
        <taxon>Anthozoa</taxon>
        <taxon>Hexacorallia</taxon>
        <taxon>Scleractinia</taxon>
        <taxon>Astrocoeniina</taxon>
        <taxon>Acroporidae</taxon>
        <taxon>Acropora</taxon>
    </lineage>
</organism>
<proteinExistence type="predicted"/>
<dbReference type="EMBL" id="JARQWQ010000060">
    <property type="protein sequence ID" value="KAK2555875.1"/>
    <property type="molecule type" value="Genomic_DNA"/>
</dbReference>
<comment type="caution">
    <text evidence="1">The sequence shown here is derived from an EMBL/GenBank/DDBJ whole genome shotgun (WGS) entry which is preliminary data.</text>
</comment>